<evidence type="ECO:0000256" key="1">
    <source>
        <dbReference type="SAM" id="MobiDB-lite"/>
    </source>
</evidence>
<keyword evidence="4" id="KW-1185">Reference proteome</keyword>
<dbReference type="EMBL" id="BAABIC010000001">
    <property type="protein sequence ID" value="GAA4674875.1"/>
    <property type="molecule type" value="Genomic_DNA"/>
</dbReference>
<comment type="caution">
    <text evidence="3">The sequence shown here is derived from an EMBL/GenBank/DDBJ whole genome shotgun (WGS) entry which is preliminary data.</text>
</comment>
<reference evidence="4" key="1">
    <citation type="journal article" date="2019" name="Int. J. Syst. Evol. Microbiol.">
        <title>The Global Catalogue of Microorganisms (GCM) 10K type strain sequencing project: providing services to taxonomists for standard genome sequencing and annotation.</title>
        <authorList>
            <consortium name="The Broad Institute Genomics Platform"/>
            <consortium name="The Broad Institute Genome Sequencing Center for Infectious Disease"/>
            <person name="Wu L."/>
            <person name="Ma J."/>
        </authorList>
    </citation>
    <scope>NUCLEOTIDE SEQUENCE [LARGE SCALE GENOMIC DNA]</scope>
    <source>
        <strain evidence="4">JCM 18055</strain>
    </source>
</reference>
<evidence type="ECO:0000313" key="3">
    <source>
        <dbReference type="EMBL" id="GAA4674875.1"/>
    </source>
</evidence>
<dbReference type="InterPro" id="IPR021454">
    <property type="entry name" value="DUF3105"/>
</dbReference>
<evidence type="ECO:0000256" key="2">
    <source>
        <dbReference type="SAM" id="Phobius"/>
    </source>
</evidence>
<dbReference type="Pfam" id="PF11303">
    <property type="entry name" value="DUF3105"/>
    <property type="match status" value="1"/>
</dbReference>
<organism evidence="3 4">
    <name type="scientific">Pseudonocardia yuanmonensis</name>
    <dbReference type="NCBI Taxonomy" id="1095914"/>
    <lineage>
        <taxon>Bacteria</taxon>
        <taxon>Bacillati</taxon>
        <taxon>Actinomycetota</taxon>
        <taxon>Actinomycetes</taxon>
        <taxon>Pseudonocardiales</taxon>
        <taxon>Pseudonocardiaceae</taxon>
        <taxon>Pseudonocardia</taxon>
    </lineage>
</organism>
<name>A0ABP8VZF1_9PSEU</name>
<protein>
    <submittedName>
        <fullName evidence="3">DUF3105 domain-containing protein</fullName>
    </submittedName>
</protein>
<feature type="region of interest" description="Disordered" evidence="1">
    <location>
        <begin position="250"/>
        <end position="270"/>
    </location>
</feature>
<accession>A0ABP8VZF1</accession>
<evidence type="ECO:0000313" key="4">
    <source>
        <dbReference type="Proteomes" id="UP001500325"/>
    </source>
</evidence>
<keyword evidence="2" id="KW-0472">Membrane</keyword>
<gene>
    <name evidence="3" type="ORF">GCM10023215_03280</name>
</gene>
<dbReference type="Proteomes" id="UP001500325">
    <property type="component" value="Unassembled WGS sequence"/>
</dbReference>
<sequence>MASGKSSKASRSKARNSVVTRRSTPWGLIAGVLVVVLFAGAIFGYAVYKNNENSAAQDALAAYTPSDTNRDPSTQIPGVVTDNYTGSGQGHVVGPTRVAYTHTPPMGGDHDQYWAACTGIVYPTAVRQETLVHSLEHGAVWIAYNPDQVTGAALDTLSAKVDGQPYTVMSPYPGLDQPISLQAWNHQLKLSDANDPRVDQFITALRRNQYNYPEIGATCQALGPGAFDQDNPPPFEPTPTVSEINGGTIVAERGSGTTGGTMPDPGSGGQ</sequence>
<keyword evidence="2" id="KW-0812">Transmembrane</keyword>
<keyword evidence="2" id="KW-1133">Transmembrane helix</keyword>
<dbReference type="RefSeq" id="WP_345377816.1">
    <property type="nucleotide sequence ID" value="NZ_BAABIC010000001.1"/>
</dbReference>
<feature type="transmembrane region" description="Helical" evidence="2">
    <location>
        <begin position="26"/>
        <end position="48"/>
    </location>
</feature>
<proteinExistence type="predicted"/>